<dbReference type="Proteomes" id="UP001437256">
    <property type="component" value="Unassembled WGS sequence"/>
</dbReference>
<organism evidence="2 3">
    <name type="scientific">Marasmius tenuissimus</name>
    <dbReference type="NCBI Taxonomy" id="585030"/>
    <lineage>
        <taxon>Eukaryota</taxon>
        <taxon>Fungi</taxon>
        <taxon>Dikarya</taxon>
        <taxon>Basidiomycota</taxon>
        <taxon>Agaricomycotina</taxon>
        <taxon>Agaricomycetes</taxon>
        <taxon>Agaricomycetidae</taxon>
        <taxon>Agaricales</taxon>
        <taxon>Marasmiineae</taxon>
        <taxon>Marasmiaceae</taxon>
        <taxon>Marasmius</taxon>
    </lineage>
</organism>
<keyword evidence="3" id="KW-1185">Reference proteome</keyword>
<dbReference type="Pfam" id="PF14269">
    <property type="entry name" value="Arylsulfotran_2"/>
    <property type="match status" value="1"/>
</dbReference>
<dbReference type="InterPro" id="IPR039535">
    <property type="entry name" value="ASST-like"/>
</dbReference>
<dbReference type="InterPro" id="IPR053143">
    <property type="entry name" value="Arylsulfate_ST"/>
</dbReference>
<evidence type="ECO:0000256" key="1">
    <source>
        <dbReference type="SAM" id="SignalP"/>
    </source>
</evidence>
<feature type="signal peptide" evidence="1">
    <location>
        <begin position="1"/>
        <end position="27"/>
    </location>
</feature>
<dbReference type="SUPFAM" id="SSF50998">
    <property type="entry name" value="Quinoprotein alcohol dehydrogenase-like"/>
    <property type="match status" value="1"/>
</dbReference>
<evidence type="ECO:0000313" key="3">
    <source>
        <dbReference type="Proteomes" id="UP001437256"/>
    </source>
</evidence>
<protein>
    <recommendedName>
        <fullName evidence="4">ASST-domain-containing protein</fullName>
    </recommendedName>
</protein>
<dbReference type="PANTHER" id="PTHR35340">
    <property type="entry name" value="PQQ ENZYME REPEAT PROTEIN-RELATED"/>
    <property type="match status" value="1"/>
</dbReference>
<gene>
    <name evidence="2" type="ORF">AAF712_014929</name>
</gene>
<reference evidence="2 3" key="1">
    <citation type="submission" date="2024-05" db="EMBL/GenBank/DDBJ databases">
        <title>A draft genome resource for the thread blight pathogen Marasmius tenuissimus strain MS-2.</title>
        <authorList>
            <person name="Yulfo-Soto G.E."/>
            <person name="Baruah I.K."/>
            <person name="Amoako-Attah I."/>
            <person name="Bukari Y."/>
            <person name="Meinhardt L.W."/>
            <person name="Bailey B.A."/>
            <person name="Cohen S.P."/>
        </authorList>
    </citation>
    <scope>NUCLEOTIDE SEQUENCE [LARGE SCALE GENOMIC DNA]</scope>
    <source>
        <strain evidence="2 3">MS-2</strain>
    </source>
</reference>
<evidence type="ECO:0000313" key="2">
    <source>
        <dbReference type="EMBL" id="KAL0058390.1"/>
    </source>
</evidence>
<name>A0ABR2ZAK0_9AGAR</name>
<feature type="chain" id="PRO_5045477354" description="ASST-domain-containing protein" evidence="1">
    <location>
        <begin position="28"/>
        <end position="544"/>
    </location>
</feature>
<dbReference type="InterPro" id="IPR011047">
    <property type="entry name" value="Quinoprotein_ADH-like_sf"/>
</dbReference>
<dbReference type="EMBL" id="JBBXMP010000322">
    <property type="protein sequence ID" value="KAL0058390.1"/>
    <property type="molecule type" value="Genomic_DNA"/>
</dbReference>
<dbReference type="PANTHER" id="PTHR35340:SF5">
    <property type="entry name" value="ASST-DOMAIN-CONTAINING PROTEIN"/>
    <property type="match status" value="1"/>
</dbReference>
<evidence type="ECO:0008006" key="4">
    <source>
        <dbReference type="Google" id="ProtNLM"/>
    </source>
</evidence>
<keyword evidence="1" id="KW-0732">Signal</keyword>
<comment type="caution">
    <text evidence="2">The sequence shown here is derived from an EMBL/GenBank/DDBJ whole genome shotgun (WGS) entry which is preliminary data.</text>
</comment>
<accession>A0ABR2ZAK0</accession>
<proteinExistence type="predicted"/>
<sequence>MAPSKVSRRTASIVLSLLAFQAAVSKGDSVLFESTEYATGLLGDGPFQIYYSSDYTPPAWNFLVPHDPARTTPGYIFMSPRGASAAQYGAVIYDEEGHMVWYGNDYGEAMSFQVATYLGEPHILIWSGDWREIGIGYGHNLVLNKAYEVVANYTTDLDGETGRTLADFHDTQITSDNTGLVVAYQEKAMDLTRFNGPSSGWILDGVAQEVNITSGQALWTWKASEHVDFSDCGGLNEGDGLAPENAWDFFHINSVEKDSDGNFLVSARHCAIYYISGTDGHVIWSLGGNNPSFEMEGGTHFSFQHDARWILKDGSKGRMSVFDNAGIPGFHNADYARGLIIELDFESRKATLVQEYIPWSRAVSESQGSAQVQPNGNVLVGWGQEPWLAEYTQSGELVWTAQFGVSNVQSYRALRYNWTGTPNTSPSLEVLRGKSSLISAYASWNGATEIGKWEVLGATSEDGEGMVSLYNRTKRGFETTITVGGSHLENYSHFAVRAIDRQNQPLGQSTFMRPSNGVFKVTSFGRVGITVLVLGMACILQTVC</sequence>